<proteinExistence type="predicted"/>
<dbReference type="InterPro" id="IPR051842">
    <property type="entry name" value="uS12_prolyl_hydroxylase"/>
</dbReference>
<reference evidence="3 4" key="1">
    <citation type="journal article" date="2021" name="Elife">
        <title>Chloroplast acquisition without the gene transfer in kleptoplastic sea slugs, Plakobranchus ocellatus.</title>
        <authorList>
            <person name="Maeda T."/>
            <person name="Takahashi S."/>
            <person name="Yoshida T."/>
            <person name="Shimamura S."/>
            <person name="Takaki Y."/>
            <person name="Nagai Y."/>
            <person name="Toyoda A."/>
            <person name="Suzuki Y."/>
            <person name="Arimoto A."/>
            <person name="Ishii H."/>
            <person name="Satoh N."/>
            <person name="Nishiyama T."/>
            <person name="Hasebe M."/>
            <person name="Maruyama T."/>
            <person name="Minagawa J."/>
            <person name="Obokata J."/>
            <person name="Shigenobu S."/>
        </authorList>
    </citation>
    <scope>NUCLEOTIDE SEQUENCE [LARGE SCALE GENOMIC DNA]</scope>
</reference>
<sequence>MYKKKACIESLASQENLEASPSKAAKFDKDPSDSPTTIVASDGEDTLPELSTPSERQEDAHSPQSLFLPTVSVTGAVDHNKRVSYVNDAILSSDVQTQLHKSYSEASDHFDDATGVRLSHFPFRHCILPNFITNHNYVDDLESALLDLPLRDKNNDLYKFSQSRDLNYSKSSMISSFKSMCEIVRGFLTTITDIPLNSKIDLFCSQYKYTDVLLCHDDELEERRIAFIYYLVPELCKDLCKPILVIRWCQLRKGEGEIHGTLAIRKGCLCIEQVKKVKQQEDGESLG</sequence>
<comment type="caution">
    <text evidence="3">The sequence shown here is derived from an EMBL/GenBank/DDBJ whole genome shotgun (WGS) entry which is preliminary data.</text>
</comment>
<dbReference type="EMBL" id="BLXT01007636">
    <property type="protein sequence ID" value="GFO40769.1"/>
    <property type="molecule type" value="Genomic_DNA"/>
</dbReference>
<dbReference type="Proteomes" id="UP000735302">
    <property type="component" value="Unassembled WGS sequence"/>
</dbReference>
<evidence type="ECO:0000313" key="4">
    <source>
        <dbReference type="Proteomes" id="UP000735302"/>
    </source>
</evidence>
<dbReference type="GO" id="GO:0031543">
    <property type="term" value="F:peptidyl-proline dioxygenase activity"/>
    <property type="evidence" value="ECO:0007669"/>
    <property type="project" value="TreeGrafter"/>
</dbReference>
<dbReference type="PANTHER" id="PTHR12117:SF0">
    <property type="entry name" value="PROLYL 3-HYDROXYLASE OGFOD1"/>
    <property type="match status" value="1"/>
</dbReference>
<organism evidence="3 4">
    <name type="scientific">Plakobranchus ocellatus</name>
    <dbReference type="NCBI Taxonomy" id="259542"/>
    <lineage>
        <taxon>Eukaryota</taxon>
        <taxon>Metazoa</taxon>
        <taxon>Spiralia</taxon>
        <taxon>Lophotrochozoa</taxon>
        <taxon>Mollusca</taxon>
        <taxon>Gastropoda</taxon>
        <taxon>Heterobranchia</taxon>
        <taxon>Euthyneura</taxon>
        <taxon>Panpulmonata</taxon>
        <taxon>Sacoglossa</taxon>
        <taxon>Placobranchoidea</taxon>
        <taxon>Plakobranchidae</taxon>
        <taxon>Plakobranchus</taxon>
    </lineage>
</organism>
<evidence type="ECO:0000256" key="1">
    <source>
        <dbReference type="SAM" id="MobiDB-lite"/>
    </source>
</evidence>
<accession>A0AAV4D9F0</accession>
<gene>
    <name evidence="3" type="ORF">PoB_006727400</name>
</gene>
<name>A0AAV4D9F0_9GAST</name>
<feature type="region of interest" description="Disordered" evidence="1">
    <location>
        <begin position="13"/>
        <end position="65"/>
    </location>
</feature>
<dbReference type="Pfam" id="PF13661">
    <property type="entry name" value="2OG-FeII_Oxy_4"/>
    <property type="match status" value="1"/>
</dbReference>
<evidence type="ECO:0000313" key="3">
    <source>
        <dbReference type="EMBL" id="GFO40769.1"/>
    </source>
</evidence>
<dbReference type="Gene3D" id="2.60.120.620">
    <property type="entry name" value="q2cbj1_9rhob like domain"/>
    <property type="match status" value="1"/>
</dbReference>
<dbReference type="InterPro" id="IPR039558">
    <property type="entry name" value="TPA1/OFD1_N"/>
</dbReference>
<dbReference type="GO" id="GO:0006449">
    <property type="term" value="P:regulation of translational termination"/>
    <property type="evidence" value="ECO:0007669"/>
    <property type="project" value="TreeGrafter"/>
</dbReference>
<keyword evidence="4" id="KW-1185">Reference proteome</keyword>
<protein>
    <submittedName>
        <fullName evidence="3">2-oxoglutarate and iron-dependent oxygenase domain-containing 1</fullName>
    </submittedName>
</protein>
<feature type="domain" description="Prolyl 3,4-dihydroxylase TPA1/OFD1 N-terminal" evidence="2">
    <location>
        <begin position="204"/>
        <end position="238"/>
    </location>
</feature>
<dbReference type="PANTHER" id="PTHR12117">
    <property type="entry name" value="HISTONE ACETYLTRANSFERASE COMPLEX"/>
    <property type="match status" value="1"/>
</dbReference>
<dbReference type="GO" id="GO:0005737">
    <property type="term" value="C:cytoplasm"/>
    <property type="evidence" value="ECO:0007669"/>
    <property type="project" value="TreeGrafter"/>
</dbReference>
<evidence type="ECO:0000259" key="2">
    <source>
        <dbReference type="Pfam" id="PF13661"/>
    </source>
</evidence>
<dbReference type="AlphaFoldDB" id="A0AAV4D9F0"/>